<keyword evidence="2" id="KW-0472">Membrane</keyword>
<evidence type="ECO:0000256" key="1">
    <source>
        <dbReference type="SAM" id="Coils"/>
    </source>
</evidence>
<accession>A0A6C0AZ25</accession>
<keyword evidence="2" id="KW-1133">Transmembrane helix</keyword>
<organism evidence="3">
    <name type="scientific">viral metagenome</name>
    <dbReference type="NCBI Taxonomy" id="1070528"/>
    <lineage>
        <taxon>unclassified sequences</taxon>
        <taxon>metagenomes</taxon>
        <taxon>organismal metagenomes</taxon>
    </lineage>
</organism>
<evidence type="ECO:0000256" key="2">
    <source>
        <dbReference type="SAM" id="Phobius"/>
    </source>
</evidence>
<dbReference type="EMBL" id="MN738809">
    <property type="protein sequence ID" value="QHS84570.1"/>
    <property type="molecule type" value="Genomic_DNA"/>
</dbReference>
<proteinExistence type="predicted"/>
<dbReference type="AlphaFoldDB" id="A0A6C0AZ25"/>
<keyword evidence="2" id="KW-0812">Transmembrane</keyword>
<evidence type="ECO:0000313" key="3">
    <source>
        <dbReference type="EMBL" id="QHS84570.1"/>
    </source>
</evidence>
<sequence length="148" mass="17227">MSVKSPSEHENLFDSSYKRFSIILEELTNSYPLYKLNPTYSKFYNEYKKQCTQLKTVKDAIFLYKNNLQKDSVTLKDNVKDINAKITLLNDENKNLTDKLNNLQESDYAAGGELIDKKFLYNEFFTENVVLSIIVTCITGYLIKKYST</sequence>
<reference evidence="3" key="1">
    <citation type="journal article" date="2020" name="Nature">
        <title>Giant virus diversity and host interactions through global metagenomics.</title>
        <authorList>
            <person name="Schulz F."/>
            <person name="Roux S."/>
            <person name="Paez-Espino D."/>
            <person name="Jungbluth S."/>
            <person name="Walsh D.A."/>
            <person name="Denef V.J."/>
            <person name="McMahon K.D."/>
            <person name="Konstantinidis K.T."/>
            <person name="Eloe-Fadrosh E.A."/>
            <person name="Kyrpides N.C."/>
            <person name="Woyke T."/>
        </authorList>
    </citation>
    <scope>NUCLEOTIDE SEQUENCE</scope>
    <source>
        <strain evidence="3">GVMAG-S-ERX556022-25</strain>
    </source>
</reference>
<feature type="transmembrane region" description="Helical" evidence="2">
    <location>
        <begin position="124"/>
        <end position="143"/>
    </location>
</feature>
<feature type="coiled-coil region" evidence="1">
    <location>
        <begin position="65"/>
        <end position="106"/>
    </location>
</feature>
<protein>
    <submittedName>
        <fullName evidence="3">Uncharacterized protein</fullName>
    </submittedName>
</protein>
<name>A0A6C0AZ25_9ZZZZ</name>
<keyword evidence="1" id="KW-0175">Coiled coil</keyword>